<sequence>MALEAQKLHQREPKAPMLIKSDYPPVPLPTKPFHETVLSAIRKHMDGENKTAFVSAETNAEVSFKDVHDLSQAVASFLHKKDFQKDVACAVLPNHWVWAPFFLGVAMNGGTLTGFSPAATEHELKRQFVDSQAKVVLTNVESLTKVLTASRNSPYIKHVICIQDEPRSQLPSGVHCWNDDVISTPAVTLPKQDIDIVNDVVFLPYSSGTTGAPKGVMLSHLNIGAMMNIFGWFVQTPNFSPLLMAGLLKGNAVVVMKRFEPELFCKTIQRHRIRSVTAVPPMLVFLSKSPICDKYDISSLELIMSGAAPAGRDLCEEVQERHKNVKFIQQGYGLSEATMATHMPDLINGQPFGSVGKLVSNMEMKIIDPDTGKERRTGEIGEICLRGPTVMLGYFHNIETTKECIRDGWLHTGDLGYVDNKNYLFVVDRLKELIKVKGFQVPPAELEDVLLSHPQIRDAAVIGVPHAEKGEVPKAYVVRTTDTLREDDVETFVNAHVSSYKHLAGGVEFLKTIPKSPTGKILRQILRNRNKSRQ</sequence>
<dbReference type="Proteomes" id="UP000230423">
    <property type="component" value="Unassembled WGS sequence"/>
</dbReference>
<feature type="domain" description="AMP-binding enzyme C-terminal" evidence="6">
    <location>
        <begin position="445"/>
        <end position="520"/>
    </location>
</feature>
<feature type="domain" description="AMP-dependent synthetase/ligase" evidence="5">
    <location>
        <begin position="48"/>
        <end position="395"/>
    </location>
</feature>
<comment type="similarity">
    <text evidence="2">Belongs to the ATP-dependent AMP-binding enzyme family.</text>
</comment>
<dbReference type="OrthoDB" id="10253869at2759"/>
<dbReference type="EMBL" id="KZ345123">
    <property type="protein sequence ID" value="PIO75602.1"/>
    <property type="molecule type" value="Genomic_DNA"/>
</dbReference>
<evidence type="ECO:0000256" key="4">
    <source>
        <dbReference type="SAM" id="MobiDB-lite"/>
    </source>
</evidence>
<reference evidence="7 8" key="1">
    <citation type="submission" date="2015-09" db="EMBL/GenBank/DDBJ databases">
        <title>Draft genome of the parasitic nematode Teladorsagia circumcincta isolate WARC Sus (inbred).</title>
        <authorList>
            <person name="Mitreva M."/>
        </authorList>
    </citation>
    <scope>NUCLEOTIDE SEQUENCE [LARGE SCALE GENOMIC DNA]</scope>
    <source>
        <strain evidence="7 8">S</strain>
    </source>
</reference>
<dbReference type="GO" id="GO:0016405">
    <property type="term" value="F:CoA-ligase activity"/>
    <property type="evidence" value="ECO:0007669"/>
    <property type="project" value="TreeGrafter"/>
</dbReference>
<dbReference type="InterPro" id="IPR045851">
    <property type="entry name" value="AMP-bd_C_sf"/>
</dbReference>
<keyword evidence="3" id="KW-0576">Peroxisome</keyword>
<dbReference type="Gene3D" id="3.30.300.30">
    <property type="match status" value="1"/>
</dbReference>
<name>A0A2G9V0V7_TELCI</name>
<dbReference type="InterPro" id="IPR000873">
    <property type="entry name" value="AMP-dep_synth/lig_dom"/>
</dbReference>
<feature type="compositionally biased region" description="Basic and acidic residues" evidence="4">
    <location>
        <begin position="1"/>
        <end position="14"/>
    </location>
</feature>
<protein>
    <submittedName>
        <fullName evidence="7">AMP-binding enzyme</fullName>
    </submittedName>
</protein>
<dbReference type="PROSITE" id="PS00455">
    <property type="entry name" value="AMP_BINDING"/>
    <property type="match status" value="1"/>
</dbReference>
<dbReference type="InterPro" id="IPR025110">
    <property type="entry name" value="AMP-bd_C"/>
</dbReference>
<dbReference type="Gene3D" id="3.40.50.12780">
    <property type="entry name" value="N-terminal domain of ligase-like"/>
    <property type="match status" value="1"/>
</dbReference>
<comment type="subcellular location">
    <subcellularLocation>
        <location evidence="1">Peroxisome</location>
    </subcellularLocation>
</comment>
<evidence type="ECO:0000256" key="1">
    <source>
        <dbReference type="ARBA" id="ARBA00004275"/>
    </source>
</evidence>
<dbReference type="FunFam" id="3.30.300.30:FF:000007">
    <property type="entry name" value="4-coumarate--CoA ligase 2"/>
    <property type="match status" value="1"/>
</dbReference>
<feature type="region of interest" description="Disordered" evidence="4">
    <location>
        <begin position="1"/>
        <end position="21"/>
    </location>
</feature>
<evidence type="ECO:0000313" key="8">
    <source>
        <dbReference type="Proteomes" id="UP000230423"/>
    </source>
</evidence>
<gene>
    <name evidence="7" type="ORF">TELCIR_02333</name>
</gene>
<dbReference type="PANTHER" id="PTHR24096">
    <property type="entry name" value="LONG-CHAIN-FATTY-ACID--COA LIGASE"/>
    <property type="match status" value="1"/>
</dbReference>
<organism evidence="7 8">
    <name type="scientific">Teladorsagia circumcincta</name>
    <name type="common">Brown stomach worm</name>
    <name type="synonym">Ostertagia circumcincta</name>
    <dbReference type="NCBI Taxonomy" id="45464"/>
    <lineage>
        <taxon>Eukaryota</taxon>
        <taxon>Metazoa</taxon>
        <taxon>Ecdysozoa</taxon>
        <taxon>Nematoda</taxon>
        <taxon>Chromadorea</taxon>
        <taxon>Rhabditida</taxon>
        <taxon>Rhabditina</taxon>
        <taxon>Rhabditomorpha</taxon>
        <taxon>Strongyloidea</taxon>
        <taxon>Trichostrongylidae</taxon>
        <taxon>Teladorsagia</taxon>
    </lineage>
</organism>
<keyword evidence="8" id="KW-1185">Reference proteome</keyword>
<evidence type="ECO:0000313" key="7">
    <source>
        <dbReference type="EMBL" id="PIO75602.1"/>
    </source>
</evidence>
<dbReference type="InterPro" id="IPR042099">
    <property type="entry name" value="ANL_N_sf"/>
</dbReference>
<dbReference type="CDD" id="cd05911">
    <property type="entry name" value="Firefly_Luc_like"/>
    <property type="match status" value="1"/>
</dbReference>
<dbReference type="AlphaFoldDB" id="A0A2G9V0V7"/>
<dbReference type="InterPro" id="IPR020845">
    <property type="entry name" value="AMP-binding_CS"/>
</dbReference>
<evidence type="ECO:0000259" key="5">
    <source>
        <dbReference type="Pfam" id="PF00501"/>
    </source>
</evidence>
<evidence type="ECO:0000256" key="3">
    <source>
        <dbReference type="ARBA" id="ARBA00023140"/>
    </source>
</evidence>
<dbReference type="SUPFAM" id="SSF56801">
    <property type="entry name" value="Acetyl-CoA synthetase-like"/>
    <property type="match status" value="1"/>
</dbReference>
<evidence type="ECO:0000259" key="6">
    <source>
        <dbReference type="Pfam" id="PF13193"/>
    </source>
</evidence>
<dbReference type="GO" id="GO:0005777">
    <property type="term" value="C:peroxisome"/>
    <property type="evidence" value="ECO:0007669"/>
    <property type="project" value="UniProtKB-SubCell"/>
</dbReference>
<dbReference type="PANTHER" id="PTHR24096:SF422">
    <property type="entry name" value="BCDNA.GH02901"/>
    <property type="match status" value="1"/>
</dbReference>
<dbReference type="Pfam" id="PF00501">
    <property type="entry name" value="AMP-binding"/>
    <property type="match status" value="1"/>
</dbReference>
<evidence type="ECO:0000256" key="2">
    <source>
        <dbReference type="ARBA" id="ARBA00006432"/>
    </source>
</evidence>
<accession>A0A2G9V0V7</accession>
<proteinExistence type="inferred from homology"/>
<dbReference type="Pfam" id="PF13193">
    <property type="entry name" value="AMP-binding_C"/>
    <property type="match status" value="1"/>
</dbReference>